<proteinExistence type="predicted"/>
<gene>
    <name evidence="4" type="ORF">JOC54_000634</name>
</gene>
<dbReference type="Pfam" id="PF08241">
    <property type="entry name" value="Methyltransf_11"/>
    <property type="match status" value="1"/>
</dbReference>
<sequence>MSSLPPDHLVQYIGGEFTETGREFLNHFKELGQLKPNHHVLDVGSGVGRMAMPLTNYLSKDGAYHGFDLSKEGIDWSNAEIASKYDTFTFTHVDLFNPLYNPSGTLQASSFAFPYEDNSFDFVFLTSIFTHLLEQELEHYTAEISRVLKKGGRCLMTFFIVNEESAQLIHAGQSSQPFFHANGISLVVLPDAPNAAVAYPEDWVSALLTRHGLKQESIHYGSWCGRTTFTSYQDIIIVEKS</sequence>
<feature type="domain" description="Methyltransferase type 11" evidence="3">
    <location>
        <begin position="41"/>
        <end position="155"/>
    </location>
</feature>
<dbReference type="CDD" id="cd02440">
    <property type="entry name" value="AdoMet_MTases"/>
    <property type="match status" value="1"/>
</dbReference>
<evidence type="ECO:0000313" key="4">
    <source>
        <dbReference type="EMBL" id="MBM7837403.1"/>
    </source>
</evidence>
<organism evidence="4 5">
    <name type="scientific">Shouchella xiaoxiensis</name>
    <dbReference type="NCBI Taxonomy" id="766895"/>
    <lineage>
        <taxon>Bacteria</taxon>
        <taxon>Bacillati</taxon>
        <taxon>Bacillota</taxon>
        <taxon>Bacilli</taxon>
        <taxon>Bacillales</taxon>
        <taxon>Bacillaceae</taxon>
        <taxon>Shouchella</taxon>
    </lineage>
</organism>
<dbReference type="PANTHER" id="PTHR43675">
    <property type="entry name" value="ARSENITE METHYLTRANSFERASE"/>
    <property type="match status" value="1"/>
</dbReference>
<name>A0ABS2SPG6_9BACI</name>
<dbReference type="Gene3D" id="3.40.50.150">
    <property type="entry name" value="Vaccinia Virus protein VP39"/>
    <property type="match status" value="1"/>
</dbReference>
<keyword evidence="2" id="KW-0949">S-adenosyl-L-methionine</keyword>
<evidence type="ECO:0000313" key="5">
    <source>
        <dbReference type="Proteomes" id="UP001179280"/>
    </source>
</evidence>
<keyword evidence="4" id="KW-0489">Methyltransferase</keyword>
<dbReference type="GO" id="GO:0008168">
    <property type="term" value="F:methyltransferase activity"/>
    <property type="evidence" value="ECO:0007669"/>
    <property type="project" value="UniProtKB-KW"/>
</dbReference>
<dbReference type="EMBL" id="JAFBCV010000001">
    <property type="protein sequence ID" value="MBM7837403.1"/>
    <property type="molecule type" value="Genomic_DNA"/>
</dbReference>
<dbReference type="GO" id="GO:0032259">
    <property type="term" value="P:methylation"/>
    <property type="evidence" value="ECO:0007669"/>
    <property type="project" value="UniProtKB-KW"/>
</dbReference>
<dbReference type="Proteomes" id="UP001179280">
    <property type="component" value="Unassembled WGS sequence"/>
</dbReference>
<dbReference type="InterPro" id="IPR029063">
    <property type="entry name" value="SAM-dependent_MTases_sf"/>
</dbReference>
<evidence type="ECO:0000256" key="1">
    <source>
        <dbReference type="ARBA" id="ARBA00022679"/>
    </source>
</evidence>
<keyword evidence="5" id="KW-1185">Reference proteome</keyword>
<evidence type="ECO:0000259" key="3">
    <source>
        <dbReference type="Pfam" id="PF08241"/>
    </source>
</evidence>
<comment type="caution">
    <text evidence="4">The sequence shown here is derived from an EMBL/GenBank/DDBJ whole genome shotgun (WGS) entry which is preliminary data.</text>
</comment>
<accession>A0ABS2SPG6</accession>
<dbReference type="PANTHER" id="PTHR43675:SF8">
    <property type="entry name" value="ARSENITE METHYLTRANSFERASE"/>
    <property type="match status" value="1"/>
</dbReference>
<dbReference type="InterPro" id="IPR013216">
    <property type="entry name" value="Methyltransf_11"/>
</dbReference>
<keyword evidence="1" id="KW-0808">Transferase</keyword>
<evidence type="ECO:0000256" key="2">
    <source>
        <dbReference type="ARBA" id="ARBA00022691"/>
    </source>
</evidence>
<dbReference type="SUPFAM" id="SSF53335">
    <property type="entry name" value="S-adenosyl-L-methionine-dependent methyltransferases"/>
    <property type="match status" value="1"/>
</dbReference>
<reference evidence="4" key="1">
    <citation type="submission" date="2021-01" db="EMBL/GenBank/DDBJ databases">
        <title>Genomic Encyclopedia of Type Strains, Phase IV (KMG-IV): sequencing the most valuable type-strain genomes for metagenomic binning, comparative biology and taxonomic classification.</title>
        <authorList>
            <person name="Goeker M."/>
        </authorList>
    </citation>
    <scope>NUCLEOTIDE SEQUENCE</scope>
    <source>
        <strain evidence="4">DSM 21943</strain>
    </source>
</reference>
<dbReference type="InterPro" id="IPR026669">
    <property type="entry name" value="Arsenite_MeTrfase-like"/>
</dbReference>
<protein>
    <submittedName>
        <fullName evidence="4">SAM-dependent methyltransferase</fullName>
    </submittedName>
</protein>